<dbReference type="AlphaFoldDB" id="A0A979G677"/>
<gene>
    <name evidence="1" type="ordered locus">Cpin_4097</name>
</gene>
<sequence length="109" mass="12414">MIACYACQSRSSSASNDPYALTDTADYRLTETLQGQGGVYFKTEVYTNPKDTALSYVKVFNYDQQIAAVQFYKSNKKHGPTITFNEKGQRQLGTFYRNDTVIDMHPFNQ</sequence>
<dbReference type="EMBL" id="CP001699">
    <property type="protein sequence ID" value="ACU61557.1"/>
    <property type="molecule type" value="Genomic_DNA"/>
</dbReference>
<reference evidence="2" key="1">
    <citation type="submission" date="2009-08" db="EMBL/GenBank/DDBJ databases">
        <title>The complete genome of Chitinophaga pinensis DSM 2588.</title>
        <authorList>
            <consortium name="US DOE Joint Genome Institute (JGI-PGF)"/>
            <person name="Lucas S."/>
            <person name="Copeland A."/>
            <person name="Lapidus A."/>
            <person name="Glavina del Rio T."/>
            <person name="Dalin E."/>
            <person name="Tice H."/>
            <person name="Bruce D."/>
            <person name="Goodwin L."/>
            <person name="Pitluck S."/>
            <person name="Kyrpides N."/>
            <person name="Mavromatis K."/>
            <person name="Ivanova N."/>
            <person name="Mikhailova N."/>
            <person name="Sims D."/>
            <person name="Meinche L."/>
            <person name="Brettin T."/>
            <person name="Detter J.C."/>
            <person name="Han C."/>
            <person name="Larimer F."/>
            <person name="Land M."/>
            <person name="Hauser L."/>
            <person name="Markowitz V."/>
            <person name="Cheng J.-F."/>
            <person name="Hugenholtz P."/>
            <person name="Woyke T."/>
            <person name="Wu D."/>
            <person name="Spring S."/>
            <person name="Klenk H.-P."/>
            <person name="Eisen J.A."/>
        </authorList>
    </citation>
    <scope>NUCLEOTIDE SEQUENCE [LARGE SCALE GENOMIC DNA]</scope>
    <source>
        <strain evidence="2">ATCC 43595 / DSM 2588 / LMG 13176 / NBRC 15968 / NCIMB 11800 / UQM 2034</strain>
    </source>
</reference>
<name>A0A979G677_CHIPD</name>
<organism evidence="1 2">
    <name type="scientific">Chitinophaga pinensis (strain ATCC 43595 / DSM 2588 / LMG 13176 / NBRC 15968 / NCIMB 11800 / UQM 2034)</name>
    <dbReference type="NCBI Taxonomy" id="485918"/>
    <lineage>
        <taxon>Bacteria</taxon>
        <taxon>Pseudomonadati</taxon>
        <taxon>Bacteroidota</taxon>
        <taxon>Chitinophagia</taxon>
        <taxon>Chitinophagales</taxon>
        <taxon>Chitinophagaceae</taxon>
        <taxon>Chitinophaga</taxon>
    </lineage>
</organism>
<evidence type="ECO:0000313" key="1">
    <source>
        <dbReference type="EMBL" id="ACU61557.1"/>
    </source>
</evidence>
<protein>
    <submittedName>
        <fullName evidence="1">Uncharacterized protein</fullName>
    </submittedName>
</protein>
<dbReference type="KEGG" id="cpi:Cpin_4097"/>
<evidence type="ECO:0000313" key="2">
    <source>
        <dbReference type="Proteomes" id="UP000002215"/>
    </source>
</evidence>
<dbReference type="Proteomes" id="UP000002215">
    <property type="component" value="Chromosome"/>
</dbReference>
<reference evidence="1 2" key="2">
    <citation type="journal article" date="2010" name="Stand. Genomic Sci.">
        <title>Complete genome sequence of Chitinophaga pinensis type strain (UQM 2034).</title>
        <authorList>
            <person name="Glavina Del Rio T."/>
            <person name="Abt B."/>
            <person name="Spring S."/>
            <person name="Lapidus A."/>
            <person name="Nolan M."/>
            <person name="Tice H."/>
            <person name="Copeland A."/>
            <person name="Cheng J.F."/>
            <person name="Chen F."/>
            <person name="Bruce D."/>
            <person name="Goodwin L."/>
            <person name="Pitluck S."/>
            <person name="Ivanova N."/>
            <person name="Mavromatis K."/>
            <person name="Mikhailova N."/>
            <person name="Pati A."/>
            <person name="Chen A."/>
            <person name="Palaniappan K."/>
            <person name="Land M."/>
            <person name="Hauser L."/>
            <person name="Chang Y.J."/>
            <person name="Jeffries C.D."/>
            <person name="Chain P."/>
            <person name="Saunders E."/>
            <person name="Detter J.C."/>
            <person name="Brettin T."/>
            <person name="Rohde M."/>
            <person name="Goker M."/>
            <person name="Bristow J."/>
            <person name="Eisen J.A."/>
            <person name="Markowitz V."/>
            <person name="Hugenholtz P."/>
            <person name="Kyrpides N.C."/>
            <person name="Klenk H.P."/>
            <person name="Lucas S."/>
        </authorList>
    </citation>
    <scope>NUCLEOTIDE SEQUENCE [LARGE SCALE GENOMIC DNA]</scope>
    <source>
        <strain evidence="2">ATCC 43595 / DSM 2588 / LMG 13176 / NBRC 15968 / NCIMB 11800 / UQM 2034</strain>
    </source>
</reference>
<proteinExistence type="predicted"/>
<accession>A0A979G677</accession>